<keyword evidence="2" id="KW-1185">Reference proteome</keyword>
<dbReference type="Proteomes" id="UP001221686">
    <property type="component" value="Unassembled WGS sequence"/>
</dbReference>
<evidence type="ECO:0000313" key="2">
    <source>
        <dbReference type="Proteomes" id="UP001221686"/>
    </source>
</evidence>
<name>A0ABT5DW15_9BACT</name>
<gene>
    <name evidence="1" type="ORF">POL25_06820</name>
</gene>
<proteinExistence type="predicted"/>
<reference evidence="1 2" key="1">
    <citation type="submission" date="2022-11" db="EMBL/GenBank/DDBJ databases">
        <title>Minimal conservation of predation-associated metabolite biosynthetic gene clusters underscores biosynthetic potential of Myxococcota including descriptions for ten novel species: Archangium lansinium sp. nov., Myxococcus landrumus sp. nov., Nannocystis bai.</title>
        <authorList>
            <person name="Ahearne A."/>
            <person name="Stevens C."/>
            <person name="Dowd S."/>
        </authorList>
    </citation>
    <scope>NUCLEOTIDE SEQUENCE [LARGE SCALE GENOMIC DNA]</scope>
    <source>
        <strain evidence="1 2">BB15-2</strain>
    </source>
</reference>
<accession>A0ABT5DW15</accession>
<organism evidence="1 2">
    <name type="scientific">Nannocystis bainbridge</name>
    <dbReference type="NCBI Taxonomy" id="2995303"/>
    <lineage>
        <taxon>Bacteria</taxon>
        <taxon>Pseudomonadati</taxon>
        <taxon>Myxococcota</taxon>
        <taxon>Polyangia</taxon>
        <taxon>Nannocystales</taxon>
        <taxon>Nannocystaceae</taxon>
        <taxon>Nannocystis</taxon>
    </lineage>
</organism>
<evidence type="ECO:0000313" key="1">
    <source>
        <dbReference type="EMBL" id="MDC0716596.1"/>
    </source>
</evidence>
<comment type="caution">
    <text evidence="1">The sequence shown here is derived from an EMBL/GenBank/DDBJ whole genome shotgun (WGS) entry which is preliminary data.</text>
</comment>
<dbReference type="EMBL" id="JAQNDL010000001">
    <property type="protein sequence ID" value="MDC0716596.1"/>
    <property type="molecule type" value="Genomic_DNA"/>
</dbReference>
<protein>
    <submittedName>
        <fullName evidence="1">Uncharacterized protein</fullName>
    </submittedName>
</protein>
<dbReference type="RefSeq" id="WP_272085088.1">
    <property type="nucleotide sequence ID" value="NZ_JAQNDL010000001.1"/>
</dbReference>
<sequence length="149" mass="15813">MIVQGNTNLRTVAGFDELRDLVGISFFDNPKVESIHLEALETLVWIRIGVCADMFADANNLALGDLAGFGALRAIERITLDGNEALMSAEILDALVANGAPAPSRVTIRYNALLSEESVHLALDELGVVQRDVCGNAGGNPICVCLFGS</sequence>